<evidence type="ECO:0000313" key="3">
    <source>
        <dbReference type="Proteomes" id="UP001625389"/>
    </source>
</evidence>
<name>A0ABW8UHX7_9LACO</name>
<proteinExistence type="predicted"/>
<keyword evidence="3" id="KW-1185">Reference proteome</keyword>
<evidence type="ECO:0000313" key="2">
    <source>
        <dbReference type="EMBL" id="MFL2029815.1"/>
    </source>
</evidence>
<sequence length="47" mass="5374">MLKVIEIIVTAIITPILLGQASVLWINHQTKNSPLLHDKETERRIVK</sequence>
<gene>
    <name evidence="2" type="ORF">ACEN34_09315</name>
</gene>
<keyword evidence="1" id="KW-0812">Transmembrane</keyword>
<protein>
    <recommendedName>
        <fullName evidence="4">Phage protein</fullName>
    </recommendedName>
</protein>
<evidence type="ECO:0008006" key="4">
    <source>
        <dbReference type="Google" id="ProtNLM"/>
    </source>
</evidence>
<reference evidence="2 3" key="1">
    <citation type="submission" date="2024-08" db="EMBL/GenBank/DDBJ databases">
        <authorList>
            <person name="Arias E."/>
        </authorList>
    </citation>
    <scope>NUCLEOTIDE SEQUENCE [LARGE SCALE GENOMIC DNA]</scope>
    <source>
        <strain evidence="2 3">FAM 25317</strain>
    </source>
</reference>
<evidence type="ECO:0000256" key="1">
    <source>
        <dbReference type="SAM" id="Phobius"/>
    </source>
</evidence>
<accession>A0ABW8UHX7</accession>
<keyword evidence="1" id="KW-1133">Transmembrane helix</keyword>
<keyword evidence="1" id="KW-0472">Membrane</keyword>
<feature type="transmembrane region" description="Helical" evidence="1">
    <location>
        <begin position="7"/>
        <end position="26"/>
    </location>
</feature>
<dbReference type="Proteomes" id="UP001625389">
    <property type="component" value="Unassembled WGS sequence"/>
</dbReference>
<dbReference type="EMBL" id="JBGQPK010000041">
    <property type="protein sequence ID" value="MFL2029815.1"/>
    <property type="molecule type" value="Genomic_DNA"/>
</dbReference>
<comment type="caution">
    <text evidence="2">The sequence shown here is derived from an EMBL/GenBank/DDBJ whole genome shotgun (WGS) entry which is preliminary data.</text>
</comment>
<organism evidence="2 3">
    <name type="scientific">Loigolactobacillus zhaoyuanensis</name>
    <dbReference type="NCBI Taxonomy" id="2486017"/>
    <lineage>
        <taxon>Bacteria</taxon>
        <taxon>Bacillati</taxon>
        <taxon>Bacillota</taxon>
        <taxon>Bacilli</taxon>
        <taxon>Lactobacillales</taxon>
        <taxon>Lactobacillaceae</taxon>
        <taxon>Loigolactobacillus</taxon>
    </lineage>
</organism>
<dbReference type="RefSeq" id="WP_164507577.1">
    <property type="nucleotide sequence ID" value="NZ_JBGQPK010000041.1"/>
</dbReference>